<name>A0AAP3XPM0_9PROT</name>
<proteinExistence type="predicted"/>
<keyword evidence="2" id="KW-1133">Transmembrane helix</keyword>
<feature type="region of interest" description="Disordered" evidence="1">
    <location>
        <begin position="156"/>
        <end position="186"/>
    </location>
</feature>
<evidence type="ECO:0000313" key="3">
    <source>
        <dbReference type="EMBL" id="MDF1585418.1"/>
    </source>
</evidence>
<keyword evidence="2" id="KW-0472">Membrane</keyword>
<dbReference type="NCBIfam" id="TIGR03696">
    <property type="entry name" value="Rhs_assc_core"/>
    <property type="match status" value="1"/>
</dbReference>
<dbReference type="InterPro" id="IPR022385">
    <property type="entry name" value="Rhs_assc_core"/>
</dbReference>
<keyword evidence="2" id="KW-0812">Transmembrane</keyword>
<evidence type="ECO:0000256" key="1">
    <source>
        <dbReference type="SAM" id="MobiDB-lite"/>
    </source>
</evidence>
<evidence type="ECO:0008006" key="5">
    <source>
        <dbReference type="Google" id="ProtNLM"/>
    </source>
</evidence>
<evidence type="ECO:0000256" key="2">
    <source>
        <dbReference type="SAM" id="Phobius"/>
    </source>
</evidence>
<feature type="non-terminal residue" evidence="3">
    <location>
        <position position="1"/>
    </location>
</feature>
<dbReference type="RefSeq" id="WP_327787836.1">
    <property type="nucleotide sequence ID" value="NZ_JARGEQ010000017.1"/>
</dbReference>
<gene>
    <name evidence="3" type="ORF">PZ740_03350</name>
</gene>
<organism evidence="3 4">
    <name type="scientific">Marinimicrococcus flavescens</name>
    <dbReference type="NCBI Taxonomy" id="3031815"/>
    <lineage>
        <taxon>Bacteria</taxon>
        <taxon>Pseudomonadati</taxon>
        <taxon>Pseudomonadota</taxon>
        <taxon>Alphaproteobacteria</taxon>
        <taxon>Geminicoccales</taxon>
        <taxon>Geminicoccaceae</taxon>
        <taxon>Marinimicrococcus</taxon>
    </lineage>
</organism>
<dbReference type="AlphaFoldDB" id="A0AAP3XPM0"/>
<feature type="transmembrane region" description="Helical" evidence="2">
    <location>
        <begin position="43"/>
        <end position="66"/>
    </location>
</feature>
<evidence type="ECO:0000313" key="4">
    <source>
        <dbReference type="Proteomes" id="UP001301140"/>
    </source>
</evidence>
<dbReference type="EMBL" id="JARGEQ010000017">
    <property type="protein sequence ID" value="MDF1585418.1"/>
    <property type="molecule type" value="Genomic_DNA"/>
</dbReference>
<keyword evidence="4" id="KW-1185">Reference proteome</keyword>
<comment type="caution">
    <text evidence="3">The sequence shown here is derived from an EMBL/GenBank/DDBJ whole genome shotgun (WGS) entry which is preliminary data.</text>
</comment>
<dbReference type="Gene3D" id="2.180.10.10">
    <property type="entry name" value="RHS repeat-associated core"/>
    <property type="match status" value="1"/>
</dbReference>
<sequence>MDPQLGRFIQPDWWDPTIPGVGTNRYAYALNDPVNKSDPSGHFVPAVAAVAMGLAAIGFAAISYGWNGTQAGKDAQERLEDMLGRWLEAAPEPVLGSPVSTSILNHNAAAISAKEQEADIPQTDSTGQIHGDVPDFVPHDWTEEDIEAALKEAEKSIKTREEKNAGHGGDGSDKGPGHRARIEEERAWQRALERALRDRDFRPYKEEMDED</sequence>
<accession>A0AAP3XPM0</accession>
<protein>
    <recommendedName>
        <fullName evidence="5">RHS repeat-associated core domain-containing protein</fullName>
    </recommendedName>
</protein>
<reference evidence="3 4" key="1">
    <citation type="submission" date="2023-03" db="EMBL/GenBank/DDBJ databases">
        <title>YIM 152171 draft genome.</title>
        <authorList>
            <person name="Yang Z."/>
        </authorList>
    </citation>
    <scope>NUCLEOTIDE SEQUENCE [LARGE SCALE GENOMIC DNA]</scope>
    <source>
        <strain evidence="3 4">YIM 152171</strain>
    </source>
</reference>
<dbReference type="Proteomes" id="UP001301140">
    <property type="component" value="Unassembled WGS sequence"/>
</dbReference>